<feature type="binding site" evidence="16">
    <location>
        <position position="346"/>
    </location>
    <ligand>
        <name>ATP</name>
        <dbReference type="ChEBI" id="CHEBI:30616"/>
    </ligand>
</feature>
<keyword evidence="6 16" id="KW-0812">Transmembrane</keyword>
<keyword evidence="10 16" id="KW-0460">Magnesium</keyword>
<feature type="transmembrane region" description="Helical" evidence="16">
    <location>
        <begin position="33"/>
        <end position="52"/>
    </location>
</feature>
<dbReference type="PRINTS" id="PR00119">
    <property type="entry name" value="CATATPASE"/>
</dbReference>
<dbReference type="InterPro" id="IPR008250">
    <property type="entry name" value="ATPase_P-typ_transduc_dom_A_sf"/>
</dbReference>
<dbReference type="InterPro" id="IPR023299">
    <property type="entry name" value="ATPase_P-typ_cyto_dom_N"/>
</dbReference>
<dbReference type="SFLD" id="SFLDS00003">
    <property type="entry name" value="Haloacid_Dehalogenase"/>
    <property type="match status" value="1"/>
</dbReference>
<dbReference type="InterPro" id="IPR006391">
    <property type="entry name" value="P-type_ATPase_bsu_IA"/>
</dbReference>
<keyword evidence="13 16" id="KW-1133">Transmembrane helix</keyword>
<keyword evidence="2 16" id="KW-0813">Transport</keyword>
<feature type="domain" description="P-type ATPase A" evidence="17">
    <location>
        <begin position="104"/>
        <end position="206"/>
    </location>
</feature>
<feature type="binding site" evidence="16">
    <location>
        <position position="393"/>
    </location>
    <ligand>
        <name>ATP</name>
        <dbReference type="ChEBI" id="CHEBI:30616"/>
    </ligand>
</feature>
<evidence type="ECO:0000256" key="11">
    <source>
        <dbReference type="ARBA" id="ARBA00022958"/>
    </source>
</evidence>
<feature type="transmembrane region" description="Helical" evidence="16">
    <location>
        <begin position="614"/>
        <end position="632"/>
    </location>
</feature>
<dbReference type="Pfam" id="PF00122">
    <property type="entry name" value="E1-E2_ATPase"/>
    <property type="match status" value="1"/>
</dbReference>
<feature type="transmembrane region" description="Helical" evidence="16">
    <location>
        <begin position="250"/>
        <end position="274"/>
    </location>
</feature>
<dbReference type="PANTHER" id="PTHR43743:SF1">
    <property type="entry name" value="POTASSIUM-TRANSPORTING ATPASE ATP-BINDING SUBUNIT"/>
    <property type="match status" value="1"/>
</dbReference>
<feature type="transmembrane region" description="Helical" evidence="16">
    <location>
        <begin position="652"/>
        <end position="674"/>
    </location>
</feature>
<evidence type="ECO:0000256" key="10">
    <source>
        <dbReference type="ARBA" id="ARBA00022842"/>
    </source>
</evidence>
<feature type="active site" description="4-aspartylphosphate intermediate" evidence="16">
    <location>
        <position position="305"/>
    </location>
</feature>
<dbReference type="InterPro" id="IPR023298">
    <property type="entry name" value="ATPase_P-typ_TM_dom_sf"/>
</dbReference>
<comment type="catalytic activity">
    <reaction evidence="16">
        <text>K(+)(out) + ATP + H2O = K(+)(in) + ADP + phosphate + H(+)</text>
        <dbReference type="Rhea" id="RHEA:16777"/>
        <dbReference type="ChEBI" id="CHEBI:15377"/>
        <dbReference type="ChEBI" id="CHEBI:15378"/>
        <dbReference type="ChEBI" id="CHEBI:29103"/>
        <dbReference type="ChEBI" id="CHEBI:30616"/>
        <dbReference type="ChEBI" id="CHEBI:43474"/>
        <dbReference type="ChEBI" id="CHEBI:456216"/>
        <dbReference type="EC" id="7.2.2.6"/>
    </reaction>
</comment>
<evidence type="ECO:0000313" key="18">
    <source>
        <dbReference type="EMBL" id="MDU0202628.1"/>
    </source>
</evidence>
<comment type="function">
    <text evidence="16">Part of the high-affinity ATP-driven potassium transport (or Kdp) system, which catalyzes the hydrolysis of ATP coupled with the electrogenic transport of potassium into the cytoplasm. This subunit is responsible for energy coupling to the transport system and for the release of the potassium ions to the cytoplasm.</text>
</comment>
<dbReference type="NCBIfam" id="TIGR01494">
    <property type="entry name" value="ATPase_P-type"/>
    <property type="match status" value="2"/>
</dbReference>
<dbReference type="Pfam" id="PF00702">
    <property type="entry name" value="Hydrolase"/>
    <property type="match status" value="1"/>
</dbReference>
<dbReference type="InterPro" id="IPR018303">
    <property type="entry name" value="ATPase_P-typ_P_site"/>
</dbReference>
<keyword evidence="11 16" id="KW-0630">Potassium</keyword>
<keyword evidence="5 16" id="KW-0597">Phosphoprotein</keyword>
<evidence type="ECO:0000256" key="1">
    <source>
        <dbReference type="ARBA" id="ARBA00004141"/>
    </source>
</evidence>
<dbReference type="EMBL" id="JAWCUD010000005">
    <property type="protein sequence ID" value="MDU0202628.1"/>
    <property type="molecule type" value="Genomic_DNA"/>
</dbReference>
<keyword evidence="14 16" id="KW-0406">Ion transport</keyword>
<dbReference type="SFLD" id="SFLDG00002">
    <property type="entry name" value="C1.7:_P-type_atpase_like"/>
    <property type="match status" value="1"/>
</dbReference>
<keyword evidence="7 16" id="KW-0479">Metal-binding</keyword>
<feature type="binding site" evidence="16">
    <location>
        <position position="342"/>
    </location>
    <ligand>
        <name>ATP</name>
        <dbReference type="ChEBI" id="CHEBI:30616"/>
    </ligand>
</feature>
<dbReference type="EC" id="7.2.2.6" evidence="16"/>
<keyword evidence="8 16" id="KW-0547">Nucleotide-binding</keyword>
<evidence type="ECO:0000256" key="2">
    <source>
        <dbReference type="ARBA" id="ARBA00022448"/>
    </source>
</evidence>
<evidence type="ECO:0000256" key="6">
    <source>
        <dbReference type="ARBA" id="ARBA00022692"/>
    </source>
</evidence>
<comment type="caution">
    <text evidence="18">The sequence shown here is derived from an EMBL/GenBank/DDBJ whole genome shotgun (WGS) entry which is preliminary data.</text>
</comment>
<evidence type="ECO:0000256" key="9">
    <source>
        <dbReference type="ARBA" id="ARBA00022840"/>
    </source>
</evidence>
<name>A0ABU3REE5_9BACL</name>
<comment type="similarity">
    <text evidence="16">Belongs to the cation transport ATPase (P-type) (TC 3.A.3) family. Type IA subfamily.</text>
</comment>
<evidence type="ECO:0000256" key="16">
    <source>
        <dbReference type="HAMAP-Rule" id="MF_00285"/>
    </source>
</evidence>
<gene>
    <name evidence="16 18" type="primary">kdpB</name>
    <name evidence="18" type="ORF">RQP52_16205</name>
</gene>
<dbReference type="CDD" id="cd02078">
    <property type="entry name" value="P-type_ATPase_K"/>
    <property type="match status" value="1"/>
</dbReference>
<dbReference type="SUPFAM" id="SSF81653">
    <property type="entry name" value="Calcium ATPase, transduction domain A"/>
    <property type="match status" value="1"/>
</dbReference>
<feature type="binding site" evidence="16">
    <location>
        <position position="516"/>
    </location>
    <ligand>
        <name>Mg(2+)</name>
        <dbReference type="ChEBI" id="CHEBI:18420"/>
    </ligand>
</feature>
<feature type="transmembrane region" description="Helical" evidence="16">
    <location>
        <begin position="64"/>
        <end position="83"/>
    </location>
</feature>
<dbReference type="InterPro" id="IPR023214">
    <property type="entry name" value="HAD_sf"/>
</dbReference>
<keyword evidence="19" id="KW-1185">Reference proteome</keyword>
<dbReference type="InterPro" id="IPR059000">
    <property type="entry name" value="ATPase_P-type_domA"/>
</dbReference>
<keyword evidence="4 16" id="KW-0633">Potassium transport</keyword>
<dbReference type="NCBIfam" id="TIGR01497">
    <property type="entry name" value="kdpB"/>
    <property type="match status" value="1"/>
</dbReference>
<keyword evidence="9 16" id="KW-0067">ATP-binding</keyword>
<proteinExistence type="inferred from homology"/>
<protein>
    <recommendedName>
        <fullName evidence="16">Potassium-transporting ATPase ATP-binding subunit</fullName>
        <ecNumber evidence="16">7.2.2.6</ecNumber>
    </recommendedName>
    <alternativeName>
        <fullName evidence="16">ATP phosphohydrolase [potassium-transporting] B chain</fullName>
    </alternativeName>
    <alternativeName>
        <fullName evidence="16">Potassium-binding and translocating subunit B</fullName>
    </alternativeName>
    <alternativeName>
        <fullName evidence="16">Potassium-translocating ATPase B chain</fullName>
    </alternativeName>
</protein>
<evidence type="ECO:0000313" key="19">
    <source>
        <dbReference type="Proteomes" id="UP001260980"/>
    </source>
</evidence>
<evidence type="ECO:0000256" key="12">
    <source>
        <dbReference type="ARBA" id="ARBA00022967"/>
    </source>
</evidence>
<evidence type="ECO:0000256" key="4">
    <source>
        <dbReference type="ARBA" id="ARBA00022538"/>
    </source>
</evidence>
<feature type="transmembrane region" description="Helical" evidence="16">
    <location>
        <begin position="217"/>
        <end position="238"/>
    </location>
</feature>
<evidence type="ECO:0000256" key="5">
    <source>
        <dbReference type="ARBA" id="ARBA00022553"/>
    </source>
</evidence>
<comment type="subcellular location">
    <subcellularLocation>
        <location evidence="16">Cell membrane</location>
        <topology evidence="16">Multi-pass membrane protein</topology>
    </subcellularLocation>
    <subcellularLocation>
        <location evidence="1">Membrane</location>
        <topology evidence="1">Multi-pass membrane protein</topology>
    </subcellularLocation>
</comment>
<evidence type="ECO:0000256" key="3">
    <source>
        <dbReference type="ARBA" id="ARBA00022475"/>
    </source>
</evidence>
<dbReference type="SFLD" id="SFLDF00027">
    <property type="entry name" value="p-type_atpase"/>
    <property type="match status" value="1"/>
</dbReference>
<organism evidence="18 19">
    <name type="scientific">Paenibacillus violae</name>
    <dbReference type="NCBI Taxonomy" id="3077234"/>
    <lineage>
        <taxon>Bacteria</taxon>
        <taxon>Bacillati</taxon>
        <taxon>Bacillota</taxon>
        <taxon>Bacilli</taxon>
        <taxon>Bacillales</taxon>
        <taxon>Paenibacillaceae</taxon>
        <taxon>Paenibacillus</taxon>
    </lineage>
</organism>
<dbReference type="PROSITE" id="PS00154">
    <property type="entry name" value="ATPASE_E1_E2"/>
    <property type="match status" value="1"/>
</dbReference>
<evidence type="ECO:0000256" key="13">
    <source>
        <dbReference type="ARBA" id="ARBA00022989"/>
    </source>
</evidence>
<comment type="subunit">
    <text evidence="16">The system is composed of three essential subunits: KdpA, KdpB and KdpC.</text>
</comment>
<dbReference type="RefSeq" id="WP_315952826.1">
    <property type="nucleotide sequence ID" value="NZ_JAWCUD010000005.1"/>
</dbReference>
<dbReference type="HAMAP" id="MF_00285">
    <property type="entry name" value="KdpB"/>
    <property type="match status" value="1"/>
</dbReference>
<dbReference type="PANTHER" id="PTHR43743">
    <property type="entry name" value="POTASSIUM-TRANSPORTING ATPASE ATP-BINDING SUBUNIT"/>
    <property type="match status" value="1"/>
</dbReference>
<evidence type="ECO:0000259" key="17">
    <source>
        <dbReference type="Pfam" id="PF00122"/>
    </source>
</evidence>
<dbReference type="SUPFAM" id="SSF56784">
    <property type="entry name" value="HAD-like"/>
    <property type="match status" value="1"/>
</dbReference>
<dbReference type="SUPFAM" id="SSF81665">
    <property type="entry name" value="Calcium ATPase, transmembrane domain M"/>
    <property type="match status" value="1"/>
</dbReference>
<feature type="transmembrane region" description="Helical" evidence="16">
    <location>
        <begin position="582"/>
        <end position="602"/>
    </location>
</feature>
<dbReference type="Gene3D" id="2.70.150.10">
    <property type="entry name" value="Calcium-transporting ATPase, cytoplasmic transduction domain A"/>
    <property type="match status" value="1"/>
</dbReference>
<evidence type="ECO:0000256" key="14">
    <source>
        <dbReference type="ARBA" id="ARBA00023065"/>
    </source>
</evidence>
<dbReference type="Proteomes" id="UP001260980">
    <property type="component" value="Unassembled WGS sequence"/>
</dbReference>
<dbReference type="Gene3D" id="3.40.1110.10">
    <property type="entry name" value="Calcium-transporting ATPase, cytoplasmic domain N"/>
    <property type="match status" value="1"/>
</dbReference>
<evidence type="ECO:0000256" key="8">
    <source>
        <dbReference type="ARBA" id="ARBA00022741"/>
    </source>
</evidence>
<accession>A0ABU3REE5</accession>
<dbReference type="InterPro" id="IPR036412">
    <property type="entry name" value="HAD-like_sf"/>
</dbReference>
<reference evidence="18 19" key="1">
    <citation type="submission" date="2023-10" db="EMBL/GenBank/DDBJ databases">
        <title>Paenibacillus strain PFR10 Genome sequencing and assembly.</title>
        <authorList>
            <person name="Kim I."/>
        </authorList>
    </citation>
    <scope>NUCLEOTIDE SEQUENCE [LARGE SCALE GENOMIC DNA]</scope>
    <source>
        <strain evidence="18 19">PFR10</strain>
    </source>
</reference>
<dbReference type="InterPro" id="IPR044492">
    <property type="entry name" value="P_typ_ATPase_HD_dom"/>
</dbReference>
<keyword evidence="3 16" id="KW-1003">Cell membrane</keyword>
<dbReference type="Gene3D" id="3.40.50.1000">
    <property type="entry name" value="HAD superfamily/HAD-like"/>
    <property type="match status" value="1"/>
</dbReference>
<evidence type="ECO:0000256" key="15">
    <source>
        <dbReference type="ARBA" id="ARBA00023136"/>
    </source>
</evidence>
<keyword evidence="12 16" id="KW-1278">Translocase</keyword>
<feature type="binding site" evidence="16">
    <location>
        <position position="520"/>
    </location>
    <ligand>
        <name>Mg(2+)</name>
        <dbReference type="ChEBI" id="CHEBI:18420"/>
    </ligand>
</feature>
<sequence length="680" mass="72392">MAVERKKTLTKEIVNQAIVDSFKKLNPWVMIKNPVMFVVEVGTVITFLLSLAPDLFGSTEVGRAYNIAVFLILLFTLLFANFAEALAEGRGKAQADSLRKTKSDTKARLVQKDGSYKEVSSTTLRKGDIVRIEIGEIIPSDGEIIEGLASIDESAITGESAPVIKEAGGDFSSVTGGTRVASDYIVVKVTTDPGESFLDRMIALVEGAKRQKTPNEIALTTLLAVLTLIFLIVIMTMVPMAQYLNVKLEISTLIALLVCLIPTTIGGLLSAIGIAGMDRVTQFNVLAMSGKAVEAAGDIDTMILDKTGTITFGNRMASEFVPVSGVTAKDITFASLQASVKDETPEGRSIVELANKLGESWQTNAYEGAEVVEFTAETRMSGLNLAGGSKVRKGAVDAIKKYVTALGGKIPNDLETITNRIAKAGGTPLAVAINDRIYGVIYLKDTVKPGLKERFAELRSMGIKTVMCTGDNPLTAATIALEAGVDEFIAEAKPEDKIAAIKKEQQEGKLVAMTGDGTNDAPALAQADVGLAMNSGTMAAKEAANMIDLDSDPTKLLSVISIGKQLLITRGALTTFSIANDIAKYFAIIPAMFILAMPQLQALNIMNLASPESAILSALIFNAIIIPLLIPIAMKGVKYRAMSADRLLSRNVLLYGIGGVIVPFIGIKIIDMILHGLNIV</sequence>
<evidence type="ECO:0000256" key="7">
    <source>
        <dbReference type="ARBA" id="ARBA00022723"/>
    </source>
</evidence>
<keyword evidence="15 16" id="KW-0472">Membrane</keyword>
<dbReference type="InterPro" id="IPR001757">
    <property type="entry name" value="P_typ_ATPase"/>
</dbReference>
<feature type="binding site" evidence="16">
    <location>
        <begin position="374"/>
        <end position="381"/>
    </location>
    <ligand>
        <name>ATP</name>
        <dbReference type="ChEBI" id="CHEBI:30616"/>
    </ligand>
</feature>